<dbReference type="InterPro" id="IPR013783">
    <property type="entry name" value="Ig-like_fold"/>
</dbReference>
<keyword evidence="2" id="KW-1185">Reference proteome</keyword>
<dbReference type="Gene3D" id="2.60.40.10">
    <property type="entry name" value="Immunoglobulins"/>
    <property type="match status" value="1"/>
</dbReference>
<dbReference type="NCBIfam" id="TIGR04131">
    <property type="entry name" value="Bac_Flav_CTERM"/>
    <property type="match status" value="1"/>
</dbReference>
<dbReference type="Proteomes" id="UP001597533">
    <property type="component" value="Unassembled WGS sequence"/>
</dbReference>
<dbReference type="RefSeq" id="WP_379898861.1">
    <property type="nucleotide sequence ID" value="NZ_JBHUOV010000007.1"/>
</dbReference>
<gene>
    <name evidence="1" type="ORF">ACFS5M_11125</name>
</gene>
<accession>A0ABW5WNA6</accession>
<dbReference type="InterPro" id="IPR026341">
    <property type="entry name" value="T9SS_type_B"/>
</dbReference>
<name>A0ABW5WNA6_9FLAO</name>
<protein>
    <submittedName>
        <fullName evidence="1">Gliding motility-associated C-terminal domain-containing protein</fullName>
    </submittedName>
</protein>
<comment type="caution">
    <text evidence="1">The sequence shown here is derived from an EMBL/GenBank/DDBJ whole genome shotgun (WGS) entry which is preliminary data.</text>
</comment>
<proteinExistence type="predicted"/>
<sequence>MRRQLFFILSILNLLTVPVFGQDITLYQQFNGHVNYTAIGNTLNQFENGLDRSFCEILPSSEAELSLSGTSHIIAAYLYWAGSGAGDLEVSINDLPVTAQEVYNVEYNDPSNGLLTYFSCFSDITNIVTSLGSTTYTLSNLDISETLTTISGYCNNRTNFAGWSIYVIYEEDTLPINQISLFQGLEIINAVVQEKTIIIDNINVIDDDGAKIGFLAWEGDSGLSFGETLQINGNLISNPPLNPDDNAFNGTNSFTNSNTFYNGDLDVYDIQDNISVGDTSVEIKLTTGEDIGGGVIRADLIILNNIITVLNSQSPDATITIDNSFTPCYSRIVDLDYTVFNLNSNEILPEDTPIAFYANDILIGQSTTQDEIPVDGSESGNISLTIPSDIPNDFTLTLVVDDIGDGSGIVIELNETNNNTQEHLQLTPLPEIIELDPILNCDIGFNTAIYDLTSQLDLIDFDDINTISFFESLDDLMSDINVILNPEFYHNITDPQTIFIKHENDDCSAIYQFNLITENCPPHIPQGFSPNNDTYNDWFNIQGLYDIFEAHELHIYNRYGTLIFVGDNSKRWEGKANRGLNYKNVLLPVGTYFYVLNLNDNNYKIMTGWVYLNR</sequence>
<dbReference type="EMBL" id="JBHUOV010000007">
    <property type="protein sequence ID" value="MFD2824222.1"/>
    <property type="molecule type" value="Genomic_DNA"/>
</dbReference>
<reference evidence="2" key="1">
    <citation type="journal article" date="2019" name="Int. J. Syst. Evol. Microbiol.">
        <title>The Global Catalogue of Microorganisms (GCM) 10K type strain sequencing project: providing services to taxonomists for standard genome sequencing and annotation.</title>
        <authorList>
            <consortium name="The Broad Institute Genomics Platform"/>
            <consortium name="The Broad Institute Genome Sequencing Center for Infectious Disease"/>
            <person name="Wu L."/>
            <person name="Ma J."/>
        </authorList>
    </citation>
    <scope>NUCLEOTIDE SEQUENCE [LARGE SCALE GENOMIC DNA]</scope>
    <source>
        <strain evidence="2">KCTC 32141</strain>
    </source>
</reference>
<dbReference type="Pfam" id="PF13585">
    <property type="entry name" value="CHU_C"/>
    <property type="match status" value="1"/>
</dbReference>
<evidence type="ECO:0000313" key="2">
    <source>
        <dbReference type="Proteomes" id="UP001597533"/>
    </source>
</evidence>
<organism evidence="1 2">
    <name type="scientific">Lacinutrix iliipiscaria</name>
    <dbReference type="NCBI Taxonomy" id="1230532"/>
    <lineage>
        <taxon>Bacteria</taxon>
        <taxon>Pseudomonadati</taxon>
        <taxon>Bacteroidota</taxon>
        <taxon>Flavobacteriia</taxon>
        <taxon>Flavobacteriales</taxon>
        <taxon>Flavobacteriaceae</taxon>
        <taxon>Lacinutrix</taxon>
    </lineage>
</organism>
<evidence type="ECO:0000313" key="1">
    <source>
        <dbReference type="EMBL" id="MFD2824222.1"/>
    </source>
</evidence>